<accession>A0A212RXL9</accession>
<dbReference type="EMBL" id="FYDG01000008">
    <property type="protein sequence ID" value="SNB77396.1"/>
    <property type="molecule type" value="Genomic_DNA"/>
</dbReference>
<protein>
    <recommendedName>
        <fullName evidence="4">Cytochrome c domain-containing protein</fullName>
    </recommendedName>
</protein>
<evidence type="ECO:0000256" key="1">
    <source>
        <dbReference type="SAM" id="SignalP"/>
    </source>
</evidence>
<dbReference type="AlphaFoldDB" id="A0A212RXL9"/>
<keyword evidence="3" id="KW-1185">Reference proteome</keyword>
<feature type="chain" id="PRO_5012578086" description="Cytochrome c domain-containing protein" evidence="1">
    <location>
        <begin position="23"/>
        <end position="85"/>
    </location>
</feature>
<organism evidence="2 3">
    <name type="scientific">Rhodoblastus acidophilus</name>
    <name type="common">Rhodopseudomonas acidophila</name>
    <dbReference type="NCBI Taxonomy" id="1074"/>
    <lineage>
        <taxon>Bacteria</taxon>
        <taxon>Pseudomonadati</taxon>
        <taxon>Pseudomonadota</taxon>
        <taxon>Alphaproteobacteria</taxon>
        <taxon>Hyphomicrobiales</taxon>
        <taxon>Rhodoblastaceae</taxon>
        <taxon>Rhodoblastus</taxon>
    </lineage>
</organism>
<name>A0A212RXL9_RHOAC</name>
<feature type="signal peptide" evidence="1">
    <location>
        <begin position="1"/>
        <end position="22"/>
    </location>
</feature>
<evidence type="ECO:0000313" key="2">
    <source>
        <dbReference type="EMBL" id="SNB77396.1"/>
    </source>
</evidence>
<reference evidence="3" key="1">
    <citation type="submission" date="2017-06" db="EMBL/GenBank/DDBJ databases">
        <authorList>
            <person name="Varghese N."/>
            <person name="Submissions S."/>
        </authorList>
    </citation>
    <scope>NUCLEOTIDE SEQUENCE [LARGE SCALE GENOMIC DNA]</scope>
    <source>
        <strain evidence="3">DSM 137</strain>
    </source>
</reference>
<evidence type="ECO:0008006" key="4">
    <source>
        <dbReference type="Google" id="ProtNLM"/>
    </source>
</evidence>
<keyword evidence="1" id="KW-0732">Signal</keyword>
<proteinExistence type="predicted"/>
<gene>
    <name evidence="2" type="ORF">SAMN06265338_108126</name>
</gene>
<dbReference type="Proteomes" id="UP000198418">
    <property type="component" value="Unassembled WGS sequence"/>
</dbReference>
<evidence type="ECO:0000313" key="3">
    <source>
        <dbReference type="Proteomes" id="UP000198418"/>
    </source>
</evidence>
<sequence>MRKMASFAFVLATLGFAPASHAGAYLSDNEAFGSVCGASCLAAHSESALELELEYTQMYAHDPARPPLVIVNHPPADGGTVSARY</sequence>